<name>A0A9D1T1T3_9BACT</name>
<sequence>MNSIFRKVLFALPAAFAVAWLTASAAVGETVSVGMGGNAYVLSGEGAKVSNAGLGVRGGTTAVSGVFFSLEKPQKDVLLSLKARGNAVLEVLCGNEKFRVRVDGEDYRTYPLGKADFSKAGYQRAEIRATGGGEAEISELRLDGVEGGTNFVRDFEPYWGRRGASVNIGYVVPQDCDVEYFYNEAFVPEGEDALGTYAMACGFAEGYFGMQVNSPTERRVLFSVWSPFDTDDPKSVPAGSRVVPVRKGEGVRIGEFGNEGAGGQSFLRYPWRAGTVYKFLVRVRPLEGGNSEYTGYFFAPEEGAWRLIASFVRPQTQTWVKRPYSFLENFSPEHGWRKRRAVFSNQWARGKDGKWTELTSCLYACDETGNKKMRVDYAGGVSPDGKRFWLKNCGFFDGLVEPGKLFSREASGRAPEIDFAALEKLGVPAEAGTGI</sequence>
<dbReference type="AlphaFoldDB" id="A0A9D1T1T3"/>
<dbReference type="EMBL" id="DVOG01000131">
    <property type="protein sequence ID" value="HIV04482.1"/>
    <property type="molecule type" value="Genomic_DNA"/>
</dbReference>
<comment type="caution">
    <text evidence="3">The sequence shown here is derived from an EMBL/GenBank/DDBJ whole genome shotgun (WGS) entry which is preliminary data.</text>
</comment>
<feature type="domain" description="DUF5077" evidence="2">
    <location>
        <begin position="34"/>
        <end position="144"/>
    </location>
</feature>
<protein>
    <submittedName>
        <fullName evidence="3">DUF3472 domain-containing protein</fullName>
    </submittedName>
</protein>
<accession>A0A9D1T1T3</accession>
<evidence type="ECO:0000313" key="4">
    <source>
        <dbReference type="Proteomes" id="UP000886812"/>
    </source>
</evidence>
<dbReference type="Proteomes" id="UP000886812">
    <property type="component" value="Unassembled WGS sequence"/>
</dbReference>
<evidence type="ECO:0000256" key="1">
    <source>
        <dbReference type="SAM" id="SignalP"/>
    </source>
</evidence>
<feature type="chain" id="PRO_5038998801" evidence="1">
    <location>
        <begin position="26"/>
        <end position="435"/>
    </location>
</feature>
<dbReference type="Pfam" id="PF16871">
    <property type="entry name" value="DUF5077"/>
    <property type="match status" value="1"/>
</dbReference>
<keyword evidence="1" id="KW-0732">Signal</keyword>
<proteinExistence type="predicted"/>
<dbReference type="InterPro" id="IPR031712">
    <property type="entry name" value="DUF5077"/>
</dbReference>
<evidence type="ECO:0000313" key="3">
    <source>
        <dbReference type="EMBL" id="HIV04482.1"/>
    </source>
</evidence>
<organism evidence="3 4">
    <name type="scientific">Candidatus Spyradosoma merdigallinarum</name>
    <dbReference type="NCBI Taxonomy" id="2840950"/>
    <lineage>
        <taxon>Bacteria</taxon>
        <taxon>Pseudomonadati</taxon>
        <taxon>Verrucomicrobiota</taxon>
        <taxon>Opitutia</taxon>
        <taxon>Opitutia incertae sedis</taxon>
        <taxon>Candidatus Spyradosoma</taxon>
    </lineage>
</organism>
<dbReference type="InterPro" id="IPR021862">
    <property type="entry name" value="DUF3472"/>
</dbReference>
<dbReference type="Pfam" id="PF11958">
    <property type="entry name" value="DUF3472"/>
    <property type="match status" value="1"/>
</dbReference>
<evidence type="ECO:0000259" key="2">
    <source>
        <dbReference type="Pfam" id="PF16871"/>
    </source>
</evidence>
<gene>
    <name evidence="3" type="ORF">IAC75_04960</name>
</gene>
<reference evidence="3" key="2">
    <citation type="journal article" date="2021" name="PeerJ">
        <title>Extensive microbial diversity within the chicken gut microbiome revealed by metagenomics and culture.</title>
        <authorList>
            <person name="Gilroy R."/>
            <person name="Ravi A."/>
            <person name="Getino M."/>
            <person name="Pursley I."/>
            <person name="Horton D.L."/>
            <person name="Alikhan N.F."/>
            <person name="Baker D."/>
            <person name="Gharbi K."/>
            <person name="Hall N."/>
            <person name="Watson M."/>
            <person name="Adriaenssens E.M."/>
            <person name="Foster-Nyarko E."/>
            <person name="Jarju S."/>
            <person name="Secka A."/>
            <person name="Antonio M."/>
            <person name="Oren A."/>
            <person name="Chaudhuri R.R."/>
            <person name="La Ragione R."/>
            <person name="Hildebrand F."/>
            <person name="Pallen M.J."/>
        </authorList>
    </citation>
    <scope>NUCLEOTIDE SEQUENCE</scope>
    <source>
        <strain evidence="3">10669</strain>
    </source>
</reference>
<reference evidence="3" key="1">
    <citation type="submission" date="2020-10" db="EMBL/GenBank/DDBJ databases">
        <authorList>
            <person name="Gilroy R."/>
        </authorList>
    </citation>
    <scope>NUCLEOTIDE SEQUENCE</scope>
    <source>
        <strain evidence="3">10669</strain>
    </source>
</reference>
<feature type="signal peptide" evidence="1">
    <location>
        <begin position="1"/>
        <end position="25"/>
    </location>
</feature>